<reference evidence="2 3" key="1">
    <citation type="submission" date="2020-12" db="EMBL/GenBank/DDBJ databases">
        <title>A novel species.</title>
        <authorList>
            <person name="Li K."/>
        </authorList>
    </citation>
    <scope>NUCLEOTIDE SEQUENCE [LARGE SCALE GENOMIC DNA]</scope>
    <source>
        <strain evidence="2 3">ZYC-3</strain>
    </source>
</reference>
<feature type="compositionally biased region" description="Basic and acidic residues" evidence="1">
    <location>
        <begin position="265"/>
        <end position="274"/>
    </location>
</feature>
<keyword evidence="3" id="KW-1185">Reference proteome</keyword>
<dbReference type="EMBL" id="CP066831">
    <property type="protein sequence ID" value="QQM43387.1"/>
    <property type="molecule type" value="Genomic_DNA"/>
</dbReference>
<organism evidence="2 3">
    <name type="scientific">Streptomyces liliifuscus</name>
    <dbReference type="NCBI Taxonomy" id="2797636"/>
    <lineage>
        <taxon>Bacteria</taxon>
        <taxon>Bacillati</taxon>
        <taxon>Actinomycetota</taxon>
        <taxon>Actinomycetes</taxon>
        <taxon>Kitasatosporales</taxon>
        <taxon>Streptomycetaceae</taxon>
        <taxon>Streptomyces</taxon>
    </lineage>
</organism>
<feature type="compositionally biased region" description="Low complexity" evidence="1">
    <location>
        <begin position="181"/>
        <end position="220"/>
    </location>
</feature>
<proteinExistence type="predicted"/>
<protein>
    <recommendedName>
        <fullName evidence="4">Secreted protein</fullName>
    </recommendedName>
</protein>
<feature type="compositionally biased region" description="Basic and acidic residues" evidence="1">
    <location>
        <begin position="289"/>
        <end position="299"/>
    </location>
</feature>
<feature type="compositionally biased region" description="Low complexity" evidence="1">
    <location>
        <begin position="232"/>
        <end position="241"/>
    </location>
</feature>
<sequence length="299" mass="31909">MEAVGVVVALIFLLFVALGAYATVKVVGAAKRGVDRTVAQARRTVEDSTLRAKTFAQPGPQGEIAQLRLSLRTSMRATQDALHAGVTEDESLKESLALFERLSAHGHELDGDLKRLEREPDRARLAERLPSLRERTERITQSADALRWAARDRAQRFGNDDLDSLSTQIDMEAGALRHWTTEPSSTGTSEPSSAGSPGPSVGSPGSSAGMPGPSAGAGVPDPSVGMPGPSSARTPEPAAAQTPPPAPWPEAPPVPADQQTWPESPESRRAEEPTRAAIDPPVQRQAYPWEKKPRPESTT</sequence>
<dbReference type="RefSeq" id="WP_200398210.1">
    <property type="nucleotide sequence ID" value="NZ_CP066831.1"/>
</dbReference>
<accession>A0A7T7KYY7</accession>
<feature type="compositionally biased region" description="Pro residues" evidence="1">
    <location>
        <begin position="242"/>
        <end position="255"/>
    </location>
</feature>
<dbReference type="Proteomes" id="UP000595636">
    <property type="component" value="Chromosome"/>
</dbReference>
<dbReference type="AlphaFoldDB" id="A0A7T7KYY7"/>
<name>A0A7T7KYY7_9ACTN</name>
<evidence type="ECO:0008006" key="4">
    <source>
        <dbReference type="Google" id="ProtNLM"/>
    </source>
</evidence>
<evidence type="ECO:0000313" key="3">
    <source>
        <dbReference type="Proteomes" id="UP000595636"/>
    </source>
</evidence>
<feature type="region of interest" description="Disordered" evidence="1">
    <location>
        <begin position="179"/>
        <end position="299"/>
    </location>
</feature>
<evidence type="ECO:0000313" key="2">
    <source>
        <dbReference type="EMBL" id="QQM43387.1"/>
    </source>
</evidence>
<gene>
    <name evidence="2" type="ORF">JEQ17_30990</name>
</gene>
<evidence type="ECO:0000256" key="1">
    <source>
        <dbReference type="SAM" id="MobiDB-lite"/>
    </source>
</evidence>
<dbReference type="KEGG" id="slf:JEQ17_30990"/>